<dbReference type="Gene3D" id="3.40.190.170">
    <property type="entry name" value="Bacterial extracellular solute-binding protein, family 7"/>
    <property type="match status" value="1"/>
</dbReference>
<dbReference type="GO" id="GO:0046872">
    <property type="term" value="F:metal ion binding"/>
    <property type="evidence" value="ECO:0007669"/>
    <property type="project" value="UniProtKB-KW"/>
</dbReference>
<dbReference type="AlphaFoldDB" id="W8KLS4"/>
<evidence type="ECO:0000313" key="6">
    <source>
        <dbReference type="Proteomes" id="UP000019442"/>
    </source>
</evidence>
<dbReference type="GO" id="GO:0055085">
    <property type="term" value="P:transmembrane transport"/>
    <property type="evidence" value="ECO:0007669"/>
    <property type="project" value="InterPro"/>
</dbReference>
<feature type="binding site" evidence="3">
    <location>
        <position position="226"/>
    </location>
    <ligand>
        <name>Na(+)</name>
        <dbReference type="ChEBI" id="CHEBI:29101"/>
    </ligand>
</feature>
<accession>W8KLS4</accession>
<dbReference type="GO" id="GO:0031317">
    <property type="term" value="C:tripartite ATP-independent periplasmic transporter complex"/>
    <property type="evidence" value="ECO:0007669"/>
    <property type="project" value="InterPro"/>
</dbReference>
<dbReference type="InterPro" id="IPR038404">
    <property type="entry name" value="TRAP_DctP_sf"/>
</dbReference>
<feature type="signal peptide" evidence="4">
    <location>
        <begin position="1"/>
        <end position="23"/>
    </location>
</feature>
<dbReference type="PANTHER" id="PTHR33376:SF5">
    <property type="entry name" value="EXTRACYTOPLASMIC SOLUTE RECEPTOR PROTEIN"/>
    <property type="match status" value="1"/>
</dbReference>
<sequence>MRRREFLGKAGGLAALASAGALAGCGSPEGNASDGMRDTGLRFHWRMVTAWPHGSPGLGAGADFLARAINELSSGRISVRVFGADDLVPALEVFEAVARGSAEIGHGAAHYWDDVGPAAQLFTSVPFGMNAQETHAWLYKGGGLELWRDLYRHFDVIPFPCGNTGAQMGGWFRREINEPADLEGLSIRMSGLGGEVMRRSGARVLSLAGDDILDAIRAGRVDAAEWVGPYGDKELGLHRWGWHYHYPGWQQPSALVEALINRDAYEALPVTLRQAVTHACRLASDHMLMEFTARNQQALDSLIQDYGVPLKRFPEPVLASLRRLTDEVLEEMAEEDSTARRVIRSYQDFQSRMVRWREFTDLDPMSG</sequence>
<dbReference type="PROSITE" id="PS51257">
    <property type="entry name" value="PROKAR_LIPOPROTEIN"/>
    <property type="match status" value="1"/>
</dbReference>
<feature type="binding site" evidence="2">
    <location>
        <position position="188"/>
    </location>
    <ligand>
        <name>substrate</name>
    </ligand>
</feature>
<dbReference type="InterPro" id="IPR018389">
    <property type="entry name" value="DctP_fam"/>
</dbReference>
<dbReference type="Gene3D" id="3.40.190.10">
    <property type="entry name" value="Periplasmic binding protein-like II"/>
    <property type="match status" value="1"/>
</dbReference>
<dbReference type="RefSeq" id="WP_025280236.1">
    <property type="nucleotide sequence ID" value="NZ_CP007268.1"/>
</dbReference>
<dbReference type="EMBL" id="CP007268">
    <property type="protein sequence ID" value="AHK77932.1"/>
    <property type="molecule type" value="Genomic_DNA"/>
</dbReference>
<protein>
    <submittedName>
        <fullName evidence="5">ABC transporter substrate-binding protein</fullName>
    </submittedName>
</protein>
<evidence type="ECO:0000256" key="1">
    <source>
        <dbReference type="ARBA" id="ARBA00022729"/>
    </source>
</evidence>
<dbReference type="OrthoDB" id="9769667at2"/>
<evidence type="ECO:0000256" key="4">
    <source>
        <dbReference type="SAM" id="SignalP"/>
    </source>
</evidence>
<dbReference type="KEGG" id="hhc:M911_00515"/>
<gene>
    <name evidence="5" type="ORF">M911_00515</name>
</gene>
<dbReference type="PANTHER" id="PTHR33376">
    <property type="match status" value="1"/>
</dbReference>
<dbReference type="PATRIC" id="fig|1354791.3.peg.1395"/>
<feature type="binding site" evidence="2">
    <location>
        <position position="167"/>
    </location>
    <ligand>
        <name>substrate</name>
    </ligand>
</feature>
<evidence type="ECO:0000313" key="5">
    <source>
        <dbReference type="EMBL" id="AHK77932.1"/>
    </source>
</evidence>
<dbReference type="Proteomes" id="UP000019442">
    <property type="component" value="Chromosome"/>
</dbReference>
<reference evidence="5 6" key="1">
    <citation type="journal article" date="2014" name="J Genomics">
        <title>Draft Genome Sequence of the Extremely Halophilic Phototrophic Purple Sulfur Bacterium Halorhodospira halochloris.</title>
        <authorList>
            <person name="Singh K.S."/>
            <person name="Kirksey J."/>
            <person name="Hoff W.D."/>
            <person name="Deole R."/>
        </authorList>
    </citation>
    <scope>NUCLEOTIDE SEQUENCE [LARGE SCALE GENOMIC DNA]</scope>
    <source>
        <strain evidence="5 6">A</strain>
    </source>
</reference>
<organism evidence="5 6">
    <name type="scientific">Ectothiorhodospira haloalkaliphila</name>
    <dbReference type="NCBI Taxonomy" id="421628"/>
    <lineage>
        <taxon>Bacteria</taxon>
        <taxon>Pseudomonadati</taxon>
        <taxon>Pseudomonadota</taxon>
        <taxon>Gammaproteobacteria</taxon>
        <taxon>Chromatiales</taxon>
        <taxon>Ectothiorhodospiraceae</taxon>
        <taxon>Ectothiorhodospira</taxon>
    </lineage>
</organism>
<name>W8KLS4_9GAMM</name>
<feature type="chain" id="PRO_5004910770" evidence="4">
    <location>
        <begin position="24"/>
        <end position="367"/>
    </location>
</feature>
<evidence type="ECO:0000256" key="2">
    <source>
        <dbReference type="PIRSR" id="PIRSR039026-1"/>
    </source>
</evidence>
<feature type="binding site" evidence="3">
    <location>
        <position position="251"/>
    </location>
    <ligand>
        <name>substrate</name>
    </ligand>
</feature>
<dbReference type="CDD" id="cd13604">
    <property type="entry name" value="PBP2_TRAP_ketoacid_lactate_like"/>
    <property type="match status" value="1"/>
</dbReference>
<dbReference type="HOGENOM" id="CLU_036176_0_1_6"/>
<dbReference type="PIRSF" id="PIRSF039026">
    <property type="entry name" value="SiaP"/>
    <property type="match status" value="1"/>
</dbReference>
<keyword evidence="1 4" id="KW-0732">Signal</keyword>
<keyword evidence="6" id="KW-1185">Reference proteome</keyword>
<dbReference type="InterPro" id="IPR026289">
    <property type="entry name" value="SBP_TakP-like"/>
</dbReference>
<keyword evidence="3" id="KW-0479">Metal-binding</keyword>
<reference evidence="6" key="2">
    <citation type="submission" date="2014-02" db="EMBL/GenBank/DDBJ databases">
        <title>Draft Genome Sequence of extremely halophilic bacteria Halorhodospira halochloris.</title>
        <authorList>
            <person name="Singh K.S."/>
        </authorList>
    </citation>
    <scope>NUCLEOTIDE SEQUENCE [LARGE SCALE GENOMIC DNA]</scope>
    <source>
        <strain evidence="6">A</strain>
    </source>
</reference>
<evidence type="ECO:0000256" key="3">
    <source>
        <dbReference type="PIRSR" id="PIRSR039026-2"/>
    </source>
</evidence>
<dbReference type="Pfam" id="PF03480">
    <property type="entry name" value="DctP"/>
    <property type="match status" value="1"/>
</dbReference>
<feature type="binding site" evidence="3">
    <location>
        <position position="225"/>
    </location>
    <ligand>
        <name>substrate</name>
    </ligand>
</feature>
<proteinExistence type="predicted"/>